<evidence type="ECO:0000256" key="2">
    <source>
        <dbReference type="SAM" id="Phobius"/>
    </source>
</evidence>
<evidence type="ECO:0000313" key="3">
    <source>
        <dbReference type="EMBL" id="QAB17777.1"/>
    </source>
</evidence>
<feature type="transmembrane region" description="Helical" evidence="2">
    <location>
        <begin position="71"/>
        <end position="91"/>
    </location>
</feature>
<protein>
    <recommendedName>
        <fullName evidence="5">DUF4190 domain-containing protein</fullName>
    </recommendedName>
</protein>
<reference evidence="3 4" key="1">
    <citation type="submission" date="2019-01" db="EMBL/GenBank/DDBJ databases">
        <title>Leucobacter muris sp. nov. isolated from the nose of a laboratory mouse.</title>
        <authorList>
            <person name="Benga L."/>
            <person name="Sproeer C."/>
            <person name="Schumann P."/>
            <person name="Verbarg S."/>
            <person name="Bunk B."/>
            <person name="Engelhardt E."/>
            <person name="Benten P.M."/>
            <person name="Sager M."/>
        </authorList>
    </citation>
    <scope>NUCLEOTIDE SEQUENCE [LARGE SCALE GENOMIC DNA]</scope>
    <source>
        <strain evidence="3 4">DSM 101948</strain>
    </source>
</reference>
<organism evidence="3 4">
    <name type="scientific">Leucobacter muris</name>
    <dbReference type="NCBI Taxonomy" id="1935379"/>
    <lineage>
        <taxon>Bacteria</taxon>
        <taxon>Bacillati</taxon>
        <taxon>Actinomycetota</taxon>
        <taxon>Actinomycetes</taxon>
        <taxon>Micrococcales</taxon>
        <taxon>Microbacteriaceae</taxon>
        <taxon>Leucobacter</taxon>
    </lineage>
</organism>
<gene>
    <name evidence="3" type="ORF">Leucomu_07470</name>
</gene>
<keyword evidence="2" id="KW-0812">Transmembrane</keyword>
<dbReference type="Proteomes" id="UP000285768">
    <property type="component" value="Chromosome"/>
</dbReference>
<evidence type="ECO:0000256" key="1">
    <source>
        <dbReference type="SAM" id="MobiDB-lite"/>
    </source>
</evidence>
<accession>A0ABX5QFB9</accession>
<name>A0ABX5QFB9_9MICO</name>
<feature type="compositionally biased region" description="Basic and acidic residues" evidence="1">
    <location>
        <begin position="131"/>
        <end position="149"/>
    </location>
</feature>
<feature type="transmembrane region" description="Helical" evidence="2">
    <location>
        <begin position="42"/>
        <end position="59"/>
    </location>
</feature>
<evidence type="ECO:0008006" key="5">
    <source>
        <dbReference type="Google" id="ProtNLM"/>
    </source>
</evidence>
<dbReference type="EMBL" id="CP035037">
    <property type="protein sequence ID" value="QAB17777.1"/>
    <property type="molecule type" value="Genomic_DNA"/>
</dbReference>
<keyword evidence="4" id="KW-1185">Reference proteome</keyword>
<evidence type="ECO:0000313" key="4">
    <source>
        <dbReference type="Proteomes" id="UP000285768"/>
    </source>
</evidence>
<proteinExistence type="predicted"/>
<dbReference type="RefSeq" id="WP_128386829.1">
    <property type="nucleotide sequence ID" value="NZ_CP035037.1"/>
</dbReference>
<keyword evidence="2" id="KW-1133">Transmembrane helix</keyword>
<keyword evidence="2" id="KW-0472">Membrane</keyword>
<sequence>MNNESELARPGREARGVPSRGLAIAALAVGSAAFLIGWTPFFGLAAGATAIILGVVALHKKQPKALSITGIALGGVAALTSIALTVFALAVTDWDAVATGPRTEQTAAEPSPSAEPEPTPTPTQKTPEATSKPKPEKKEQELPKPEGKPKPSTPTPLPAAEATSGGMTSGMAEVACENTAREAFPYGVKVHWFTGTIAERLENDVWFIKAEITPKNEYGTKIEGVVMECTVTGSEEAPQILAFDVY</sequence>
<feature type="region of interest" description="Disordered" evidence="1">
    <location>
        <begin position="101"/>
        <end position="168"/>
    </location>
</feature>